<dbReference type="InterPro" id="IPR004723">
    <property type="entry name" value="AONS_Archaea/Proteobacteria"/>
</dbReference>
<comment type="caution">
    <text evidence="10">The sequence shown here is derived from an EMBL/GenBank/DDBJ whole genome shotgun (WGS) entry which is preliminary data.</text>
</comment>
<dbReference type="RefSeq" id="WP_227180322.1">
    <property type="nucleotide sequence ID" value="NZ_JAJBZT010000004.1"/>
</dbReference>
<sequence length="387" mass="42451">MFERFQDGLAQLTQEHRRRTRRILQSPQAPHLVVDGEEKLSFCSNDYLGLANHPEIVNAMRDSLVHTGAGTGASHLVSGHHAWHEALEKGLLDWLGRPCLTFATGYTASIGIIPALVDRADAIFMDKLNHASLNDGCQLSRATLHRFRHNDMVQLAQLLEKSDARQKLIVVDGIFSMDGDITPLPALIHLAERFDAWIYLDDAHGIGVIGEEGKGTASHFGLHNHPRLIQLVTFGKAAGSQGAAVCAEPVVIDWLMHHARSHIFTTAAPASLAAGLCTSIQIMRASDDRRAHLRQLIQYWQKGSQHLPWTSLPSETPIQGLVVGENAAAMSLASALWEKGIWVPAIRPPTVPVGTARLRISLSASHQIEDLDLLLDRIHQLATNQSV</sequence>
<evidence type="ECO:0000256" key="8">
    <source>
        <dbReference type="HAMAP-Rule" id="MF_01693"/>
    </source>
</evidence>
<protein>
    <recommendedName>
        <fullName evidence="8">8-amino-7-oxononanoate synthase</fullName>
        <shortName evidence="8">AONS</shortName>
        <ecNumber evidence="8">2.3.1.47</ecNumber>
    </recommendedName>
    <alternativeName>
        <fullName evidence="8">7-keto-8-amino-pelargonic acid synthase</fullName>
        <shortName evidence="8">7-KAP synthase</shortName>
        <shortName evidence="8">KAPA synthase</shortName>
    </alternativeName>
    <alternativeName>
        <fullName evidence="8">8-amino-7-ketopelargonate synthase</fullName>
    </alternativeName>
</protein>
<evidence type="ECO:0000313" key="11">
    <source>
        <dbReference type="Proteomes" id="UP001165395"/>
    </source>
</evidence>
<dbReference type="InterPro" id="IPR015421">
    <property type="entry name" value="PyrdxlP-dep_Trfase_major"/>
</dbReference>
<dbReference type="Gene3D" id="3.40.640.10">
    <property type="entry name" value="Type I PLP-dependent aspartate aminotransferase-like (Major domain)"/>
    <property type="match status" value="1"/>
</dbReference>
<proteinExistence type="inferred from homology"/>
<reference evidence="10" key="1">
    <citation type="submission" date="2021-10" db="EMBL/GenBank/DDBJ databases">
        <title>The complete genome sequence of Leeia sp. TBRC 13508.</title>
        <authorList>
            <person name="Charoenyingcharoen P."/>
            <person name="Yukphan P."/>
        </authorList>
    </citation>
    <scope>NUCLEOTIDE SEQUENCE</scope>
    <source>
        <strain evidence="10">TBRC 13508</strain>
    </source>
</reference>
<comment type="catalytic activity">
    <reaction evidence="7 8">
        <text>6-carboxyhexanoyl-[ACP] + L-alanine + H(+) = (8S)-8-amino-7-oxononanoate + holo-[ACP] + CO2</text>
        <dbReference type="Rhea" id="RHEA:42288"/>
        <dbReference type="Rhea" id="RHEA-COMP:9685"/>
        <dbReference type="Rhea" id="RHEA-COMP:9955"/>
        <dbReference type="ChEBI" id="CHEBI:15378"/>
        <dbReference type="ChEBI" id="CHEBI:16526"/>
        <dbReference type="ChEBI" id="CHEBI:57972"/>
        <dbReference type="ChEBI" id="CHEBI:64479"/>
        <dbReference type="ChEBI" id="CHEBI:78846"/>
        <dbReference type="ChEBI" id="CHEBI:149468"/>
        <dbReference type="EC" id="2.3.1.47"/>
    </reaction>
</comment>
<comment type="similarity">
    <text evidence="8">Belongs to the class-II pyridoxal-phosphate-dependent aminotransferase family. BioF subfamily.</text>
</comment>
<dbReference type="InterPro" id="IPR050087">
    <property type="entry name" value="AON_synthase_class-II"/>
</dbReference>
<name>A0ABS8D5Q8_9NEIS</name>
<dbReference type="Pfam" id="PF00155">
    <property type="entry name" value="Aminotran_1_2"/>
    <property type="match status" value="1"/>
</dbReference>
<gene>
    <name evidence="8 10" type="primary">bioF</name>
    <name evidence="10" type="ORF">LIN78_08265</name>
</gene>
<dbReference type="HAMAP" id="MF_01693">
    <property type="entry name" value="BioF_aminotrans_2"/>
    <property type="match status" value="1"/>
</dbReference>
<feature type="binding site" evidence="8">
    <location>
        <position position="204"/>
    </location>
    <ligand>
        <name>pyridoxal 5'-phosphate</name>
        <dbReference type="ChEBI" id="CHEBI:597326"/>
    </ligand>
</feature>
<evidence type="ECO:0000313" key="10">
    <source>
        <dbReference type="EMBL" id="MCB6183539.1"/>
    </source>
</evidence>
<dbReference type="CDD" id="cd06454">
    <property type="entry name" value="KBL_like"/>
    <property type="match status" value="1"/>
</dbReference>
<dbReference type="EC" id="2.3.1.47" evidence="8"/>
<dbReference type="InterPro" id="IPR015424">
    <property type="entry name" value="PyrdxlP-dep_Trfase"/>
</dbReference>
<dbReference type="PANTHER" id="PTHR13693:SF100">
    <property type="entry name" value="8-AMINO-7-OXONONANOATE SYNTHASE"/>
    <property type="match status" value="1"/>
</dbReference>
<evidence type="ECO:0000256" key="1">
    <source>
        <dbReference type="ARBA" id="ARBA00001933"/>
    </source>
</evidence>
<organism evidence="10 11">
    <name type="scientific">Leeia speluncae</name>
    <dbReference type="NCBI Taxonomy" id="2884804"/>
    <lineage>
        <taxon>Bacteria</taxon>
        <taxon>Pseudomonadati</taxon>
        <taxon>Pseudomonadota</taxon>
        <taxon>Betaproteobacteria</taxon>
        <taxon>Neisseriales</taxon>
        <taxon>Leeiaceae</taxon>
        <taxon>Leeia</taxon>
    </lineage>
</organism>
<feature type="binding site" evidence="8">
    <location>
        <position position="19"/>
    </location>
    <ligand>
        <name>substrate</name>
    </ligand>
</feature>
<feature type="binding site" evidence="8">
    <location>
        <begin position="105"/>
        <end position="106"/>
    </location>
    <ligand>
        <name>pyridoxal 5'-phosphate</name>
        <dbReference type="ChEBI" id="CHEBI:597326"/>
    </ligand>
</feature>
<comment type="pathway">
    <text evidence="2 8">Cofactor biosynthesis; biotin biosynthesis.</text>
</comment>
<feature type="modified residue" description="N6-(pyridoxal phosphate)lysine" evidence="8">
    <location>
        <position position="236"/>
    </location>
</feature>
<keyword evidence="11" id="KW-1185">Reference proteome</keyword>
<evidence type="ECO:0000256" key="6">
    <source>
        <dbReference type="ARBA" id="ARBA00022898"/>
    </source>
</evidence>
<keyword evidence="4 8" id="KW-0808">Transferase</keyword>
<dbReference type="Gene3D" id="3.90.1150.10">
    <property type="entry name" value="Aspartate Aminotransferase, domain 1"/>
    <property type="match status" value="1"/>
</dbReference>
<evidence type="ECO:0000256" key="3">
    <source>
        <dbReference type="ARBA" id="ARBA00011738"/>
    </source>
</evidence>
<dbReference type="GO" id="GO:0008710">
    <property type="term" value="F:8-amino-7-oxononanoate synthase activity"/>
    <property type="evidence" value="ECO:0007669"/>
    <property type="project" value="UniProtKB-EC"/>
</dbReference>
<dbReference type="Proteomes" id="UP001165395">
    <property type="component" value="Unassembled WGS sequence"/>
</dbReference>
<dbReference type="SUPFAM" id="SSF53383">
    <property type="entry name" value="PLP-dependent transferases"/>
    <property type="match status" value="1"/>
</dbReference>
<dbReference type="EMBL" id="JAJBZT010000004">
    <property type="protein sequence ID" value="MCB6183539.1"/>
    <property type="molecule type" value="Genomic_DNA"/>
</dbReference>
<dbReference type="InterPro" id="IPR004839">
    <property type="entry name" value="Aminotransferase_I/II_large"/>
</dbReference>
<keyword evidence="5 8" id="KW-0093">Biotin biosynthesis</keyword>
<comment type="function">
    <text evidence="8">Catalyzes the decarboxylative condensation of pimeloyl-[acyl-carrier protein] and L-alanine to produce 8-amino-7-oxononanoate (AON), [acyl-carrier protein], and carbon dioxide.</text>
</comment>
<keyword evidence="6 8" id="KW-0663">Pyridoxal phosphate</keyword>
<dbReference type="NCBIfam" id="TIGR00858">
    <property type="entry name" value="bioF"/>
    <property type="match status" value="1"/>
</dbReference>
<evidence type="ECO:0000256" key="2">
    <source>
        <dbReference type="ARBA" id="ARBA00004746"/>
    </source>
</evidence>
<evidence type="ECO:0000256" key="4">
    <source>
        <dbReference type="ARBA" id="ARBA00022679"/>
    </source>
</evidence>
<feature type="binding site" evidence="8">
    <location>
        <position position="350"/>
    </location>
    <ligand>
        <name>substrate</name>
    </ligand>
</feature>
<keyword evidence="10" id="KW-0012">Acyltransferase</keyword>
<evidence type="ECO:0000256" key="7">
    <source>
        <dbReference type="ARBA" id="ARBA00047715"/>
    </source>
</evidence>
<evidence type="ECO:0000256" key="5">
    <source>
        <dbReference type="ARBA" id="ARBA00022756"/>
    </source>
</evidence>
<feature type="binding site" evidence="8">
    <location>
        <position position="233"/>
    </location>
    <ligand>
        <name>pyridoxal 5'-phosphate</name>
        <dbReference type="ChEBI" id="CHEBI:597326"/>
    </ligand>
</feature>
<comment type="subunit">
    <text evidence="3 8">Homodimer.</text>
</comment>
<accession>A0ABS8D5Q8</accession>
<feature type="binding site" evidence="8">
    <location>
        <position position="176"/>
    </location>
    <ligand>
        <name>pyridoxal 5'-phosphate</name>
        <dbReference type="ChEBI" id="CHEBI:597326"/>
    </ligand>
</feature>
<comment type="cofactor">
    <cofactor evidence="1 8">
        <name>pyridoxal 5'-phosphate</name>
        <dbReference type="ChEBI" id="CHEBI:597326"/>
    </cofactor>
</comment>
<dbReference type="InterPro" id="IPR022834">
    <property type="entry name" value="AONS_Proteobacteria"/>
</dbReference>
<evidence type="ECO:0000259" key="9">
    <source>
        <dbReference type="Pfam" id="PF00155"/>
    </source>
</evidence>
<dbReference type="InterPro" id="IPR015422">
    <property type="entry name" value="PyrdxlP-dep_Trfase_small"/>
</dbReference>
<feature type="binding site" evidence="8">
    <location>
        <position position="130"/>
    </location>
    <ligand>
        <name>substrate</name>
    </ligand>
</feature>
<feature type="domain" description="Aminotransferase class I/classII large" evidence="9">
    <location>
        <begin position="38"/>
        <end position="378"/>
    </location>
</feature>
<dbReference type="PANTHER" id="PTHR13693">
    <property type="entry name" value="CLASS II AMINOTRANSFERASE/8-AMINO-7-OXONONANOATE SYNTHASE"/>
    <property type="match status" value="1"/>
</dbReference>